<feature type="region of interest" description="Disordered" evidence="1">
    <location>
        <begin position="318"/>
        <end position="413"/>
    </location>
</feature>
<gene>
    <name evidence="3" type="ORF">BAUCODRAFT_126141</name>
</gene>
<dbReference type="Pfam" id="PF00498">
    <property type="entry name" value="FHA"/>
    <property type="match status" value="1"/>
</dbReference>
<feature type="compositionally biased region" description="Basic and acidic residues" evidence="1">
    <location>
        <begin position="338"/>
        <end position="347"/>
    </location>
</feature>
<evidence type="ECO:0000259" key="2">
    <source>
        <dbReference type="PROSITE" id="PS50006"/>
    </source>
</evidence>
<evidence type="ECO:0000313" key="4">
    <source>
        <dbReference type="Proteomes" id="UP000011761"/>
    </source>
</evidence>
<dbReference type="GeneID" id="19108024"/>
<dbReference type="HOGENOM" id="CLU_415671_0_0_1"/>
<dbReference type="STRING" id="717646.M2N0I8"/>
<organism evidence="3 4">
    <name type="scientific">Baudoinia panamericana (strain UAMH 10762)</name>
    <name type="common">Angels' share fungus</name>
    <name type="synonym">Baudoinia compniacensis (strain UAMH 10762)</name>
    <dbReference type="NCBI Taxonomy" id="717646"/>
    <lineage>
        <taxon>Eukaryota</taxon>
        <taxon>Fungi</taxon>
        <taxon>Dikarya</taxon>
        <taxon>Ascomycota</taxon>
        <taxon>Pezizomycotina</taxon>
        <taxon>Dothideomycetes</taxon>
        <taxon>Dothideomycetidae</taxon>
        <taxon>Mycosphaerellales</taxon>
        <taxon>Teratosphaeriaceae</taxon>
        <taxon>Baudoinia</taxon>
    </lineage>
</organism>
<feature type="compositionally biased region" description="Low complexity" evidence="1">
    <location>
        <begin position="167"/>
        <end position="176"/>
    </location>
</feature>
<feature type="region of interest" description="Disordered" evidence="1">
    <location>
        <begin position="505"/>
        <end position="527"/>
    </location>
</feature>
<sequence>MDAFIHPTRRSTISTYSKMFPTLPCNSQPGAKTTQSRQITLSPVGAKGLARHITIYAGLHQTIGRASRSDSKYSGPSANNTLFECPVVSRQHAELRYNPFRPVDQQVTIIDKDSMHGTYVNDERLDAHSPCPLRSGDLIRFGDKVVRAHDIHEGVVVRFEISDNSAFASTSQSASQVKSKGRGYTVPSDDGSDVSSDDDLSIEDYMRIRPLTPPIKSQSHNKPGSQNEPIDLEAPGAPTAVIELDDDDDHEARTGAVDPLTTAARQPNHSADVIWPSASQSTTKAGAENVASQLKIVKDTYADDDDHAESVCKHNTGLRQILNHQSPATADGGDDHDDAPILKKGEGTADDGDANSIVLFDHGLTADGELSPSEASDDSHDISEDEDEEDDDRPEARPSHRRPSTELGSPAPSVFEDSAAVDAYHGFGSPFASKQVQRVAEEVIVPRIKVDDIDSEHWASKPQSGSHKPATKAQTWSLPHFSGPLPFSTAPSQPRYDPVRASLYTTSPPPQMHQPRAPASASTELPRNSRWDVPAQTVTNYSDPHYSPLGCVPLPSDVNQPLQTFGYGQPPQYSYSSDVSRPPYVNKAYLTEGLQDSWNRSELAPLQSSPSANCIPTFSARNPMAHADALSSSPAAHASIRMHSSNATEAPVNEISGDLDAEDRPTLSQGSSLLVKLATLKTTAGTKRKAAEISGNGIENVTESQWEDLYQTFTRGYTAAQAFASKQDPIDIARATVASRQEERAALRSAIMTWPVRRRKLLNGVAKVVGGVVGGAAVGSAATVAFLTSPYAQQLIEWLG</sequence>
<dbReference type="InterPro" id="IPR000253">
    <property type="entry name" value="FHA_dom"/>
</dbReference>
<dbReference type="InterPro" id="IPR008984">
    <property type="entry name" value="SMAD_FHA_dom_sf"/>
</dbReference>
<dbReference type="AlphaFoldDB" id="M2N0I8"/>
<dbReference type="eggNOG" id="KOG3872">
    <property type="taxonomic scope" value="Eukaryota"/>
</dbReference>
<dbReference type="RefSeq" id="XP_007680613.1">
    <property type="nucleotide sequence ID" value="XM_007682423.1"/>
</dbReference>
<dbReference type="PANTHER" id="PTHR15715:SF37">
    <property type="entry name" value="LD47843P"/>
    <property type="match status" value="1"/>
</dbReference>
<dbReference type="EMBL" id="KB445562">
    <property type="protein sequence ID" value="EMC92130.1"/>
    <property type="molecule type" value="Genomic_DNA"/>
</dbReference>
<feature type="compositionally biased region" description="Acidic residues" evidence="1">
    <location>
        <begin position="383"/>
        <end position="393"/>
    </location>
</feature>
<feature type="compositionally biased region" description="Polar residues" evidence="1">
    <location>
        <begin position="215"/>
        <end position="228"/>
    </location>
</feature>
<dbReference type="KEGG" id="bcom:BAUCODRAFT_126141"/>
<evidence type="ECO:0000313" key="3">
    <source>
        <dbReference type="EMBL" id="EMC92130.1"/>
    </source>
</evidence>
<dbReference type="PANTHER" id="PTHR15715">
    <property type="entry name" value="CENTROSOMAL PROTEIN OF 170 KDA"/>
    <property type="match status" value="1"/>
</dbReference>
<name>M2N0I8_BAUPA</name>
<protein>
    <recommendedName>
        <fullName evidence="2">FHA domain-containing protein</fullName>
    </recommendedName>
</protein>
<dbReference type="InterPro" id="IPR051176">
    <property type="entry name" value="Cent_Immune-Sig_Mod"/>
</dbReference>
<dbReference type="CDD" id="cd00060">
    <property type="entry name" value="FHA"/>
    <property type="match status" value="1"/>
</dbReference>
<feature type="domain" description="FHA" evidence="2">
    <location>
        <begin position="61"/>
        <end position="125"/>
    </location>
</feature>
<evidence type="ECO:0000256" key="1">
    <source>
        <dbReference type="SAM" id="MobiDB-lite"/>
    </source>
</evidence>
<dbReference type="SMART" id="SM00240">
    <property type="entry name" value="FHA"/>
    <property type="match status" value="1"/>
</dbReference>
<feature type="region of interest" description="Disordered" evidence="1">
    <location>
        <begin position="167"/>
        <end position="198"/>
    </location>
</feature>
<keyword evidence="4" id="KW-1185">Reference proteome</keyword>
<dbReference type="PROSITE" id="PS50006">
    <property type="entry name" value="FHA_DOMAIN"/>
    <property type="match status" value="1"/>
</dbReference>
<reference evidence="3 4" key="1">
    <citation type="journal article" date="2012" name="PLoS Pathog.">
        <title>Diverse lifestyles and strategies of plant pathogenesis encoded in the genomes of eighteen Dothideomycetes fungi.</title>
        <authorList>
            <person name="Ohm R.A."/>
            <person name="Feau N."/>
            <person name="Henrissat B."/>
            <person name="Schoch C.L."/>
            <person name="Horwitz B.A."/>
            <person name="Barry K.W."/>
            <person name="Condon B.J."/>
            <person name="Copeland A.C."/>
            <person name="Dhillon B."/>
            <person name="Glaser F."/>
            <person name="Hesse C.N."/>
            <person name="Kosti I."/>
            <person name="LaButti K."/>
            <person name="Lindquist E.A."/>
            <person name="Lucas S."/>
            <person name="Salamov A.A."/>
            <person name="Bradshaw R.E."/>
            <person name="Ciuffetti L."/>
            <person name="Hamelin R.C."/>
            <person name="Kema G.H.J."/>
            <person name="Lawrence C."/>
            <person name="Scott J.A."/>
            <person name="Spatafora J.W."/>
            <person name="Turgeon B.G."/>
            <person name="de Wit P.J.G.M."/>
            <person name="Zhong S."/>
            <person name="Goodwin S.B."/>
            <person name="Grigoriev I.V."/>
        </authorList>
    </citation>
    <scope>NUCLEOTIDE SEQUENCE [LARGE SCALE GENOMIC DNA]</scope>
    <source>
        <strain evidence="3 4">UAMH 10762</strain>
    </source>
</reference>
<proteinExistence type="predicted"/>
<dbReference type="SUPFAM" id="SSF49879">
    <property type="entry name" value="SMAD/FHA domain"/>
    <property type="match status" value="1"/>
</dbReference>
<accession>M2N0I8</accession>
<dbReference type="Proteomes" id="UP000011761">
    <property type="component" value="Unassembled WGS sequence"/>
</dbReference>
<feature type="region of interest" description="Disordered" evidence="1">
    <location>
        <begin position="210"/>
        <end position="233"/>
    </location>
</feature>
<dbReference type="OrthoDB" id="4096268at2759"/>
<dbReference type="Gene3D" id="2.60.200.20">
    <property type="match status" value="1"/>
</dbReference>